<gene>
    <name evidence="6" type="ORF">BALAC2494_00676</name>
</gene>
<keyword evidence="2" id="KW-0378">Hydrolase</keyword>
<dbReference type="KEGG" id="bnm:BALAC2494_00676"/>
<dbReference type="GO" id="GO:0004620">
    <property type="term" value="F:phospholipase activity"/>
    <property type="evidence" value="ECO:0007669"/>
    <property type="project" value="InterPro"/>
</dbReference>
<dbReference type="EMBL" id="CP002915">
    <property type="protein sequence ID" value="AEK29895.1"/>
    <property type="molecule type" value="Genomic_DNA"/>
</dbReference>
<evidence type="ECO:0000313" key="6">
    <source>
        <dbReference type="EMBL" id="AEK29895.1"/>
    </source>
</evidence>
<evidence type="ECO:0000256" key="3">
    <source>
        <dbReference type="ARBA" id="ARBA00022963"/>
    </source>
</evidence>
<evidence type="ECO:0000313" key="7">
    <source>
        <dbReference type="Proteomes" id="UP000008394"/>
    </source>
</evidence>
<dbReference type="GO" id="GO:0016042">
    <property type="term" value="P:lipid catabolic process"/>
    <property type="evidence" value="ECO:0007669"/>
    <property type="project" value="UniProtKB-KW"/>
</dbReference>
<evidence type="ECO:0008006" key="8">
    <source>
        <dbReference type="Google" id="ProtNLM"/>
    </source>
</evidence>
<organism evidence="6 7">
    <name type="scientific">Bifidobacterium animalis subsp. lactis CNCM I-2494</name>
    <dbReference type="NCBI Taxonomy" id="1042403"/>
    <lineage>
        <taxon>Bacteria</taxon>
        <taxon>Bacillati</taxon>
        <taxon>Actinomycetota</taxon>
        <taxon>Actinomycetes</taxon>
        <taxon>Bifidobacteriales</taxon>
        <taxon>Bifidobacteriaceae</taxon>
        <taxon>Bifidobacterium</taxon>
    </lineage>
</organism>
<keyword evidence="3" id="KW-0442">Lipid degradation</keyword>
<dbReference type="InterPro" id="IPR007000">
    <property type="entry name" value="PLipase_B-like"/>
</dbReference>
<sequence>MRPRLRLPMLLLSSNKGDAMALTSEQQQIVDKATLTRINGWQYLTVEGSPYEIGFEHGYLLTDEFKDAIRVYTHMTLETLGMDYSFFVDQAVKLHKDKIPQEYIEEMQGMADGFTAGGFETSLDDVIGWNDWMELTGYWWPQVAAEYSNNPPDGPKGSHCSGFVATGSATKDGKPVIAHESFDDFWSGQYFNVCESVKPAHGNSFKMQTVPGYIDSMTDFYVTSAGLAITETTIAGFVGYDVDGIPEFVRARKATQYANSIDEWVTIVNEGNNGGYANIWLLADANTNEIARYEQGLKHQELLRTKDGSFYGCNACHNPRIRNLECVDNGYNDTRQQTGARRARFEQLLPQLHGTIDDDVAKRILADKFDPYLGYVNASSRNICAHYDVDPQYYADDPHGVWNVPFFPGGSCDGKCANGDDIKALHMWGIFGRADGEPFDADEFMRQHPQWSWQKGYLYDRPSQPWTLFD</sequence>
<dbReference type="PANTHER" id="PTHR35190:SF2">
    <property type="entry name" value="PROTEIN DCD1B"/>
    <property type="match status" value="1"/>
</dbReference>
<evidence type="ECO:0000256" key="4">
    <source>
        <dbReference type="ARBA" id="ARBA00023098"/>
    </source>
</evidence>
<reference evidence="6 7" key="1">
    <citation type="journal article" date="2011" name="J. Bacteriol.">
        <title>Genome Sequence of the Probiotic Strain Bifidobacterium animalis subsp. lactis CNCM I-2494.</title>
        <authorList>
            <person name="Chervaux C."/>
            <person name="Grimaldi C."/>
            <person name="Bolotin A."/>
            <person name="Quinquis B."/>
            <person name="Legrain-Raspaud S."/>
            <person name="van Hylckama Vlieg J.E."/>
            <person name="Denariaz G."/>
            <person name="Smokvina T."/>
        </authorList>
    </citation>
    <scope>NUCLEOTIDE SEQUENCE [LARGE SCALE GENOMIC DNA]</scope>
    <source>
        <strain evidence="6 7">CNCM I-2494</strain>
    </source>
</reference>
<dbReference type="PANTHER" id="PTHR35190">
    <property type="entry name" value="PROTEIN DCD1B"/>
    <property type="match status" value="1"/>
</dbReference>
<dbReference type="Gene3D" id="3.60.60.30">
    <property type="match status" value="1"/>
</dbReference>
<dbReference type="InterPro" id="IPR047803">
    <property type="entry name" value="DCD1A/B-like"/>
</dbReference>
<evidence type="ECO:0000256" key="1">
    <source>
        <dbReference type="ARBA" id="ARBA00022729"/>
    </source>
</evidence>
<keyword evidence="1" id="KW-0732">Signal</keyword>
<evidence type="ECO:0000256" key="2">
    <source>
        <dbReference type="ARBA" id="ARBA00022801"/>
    </source>
</evidence>
<dbReference type="Pfam" id="PF04916">
    <property type="entry name" value="Phospholip_B"/>
    <property type="match status" value="1"/>
</dbReference>
<proteinExistence type="predicted"/>
<keyword evidence="4" id="KW-0443">Lipid metabolism</keyword>
<accession>A0A806FH17</accession>
<dbReference type="Proteomes" id="UP000008394">
    <property type="component" value="Chromosome"/>
</dbReference>
<dbReference type="InterPro" id="IPR047794">
    <property type="entry name" value="C45_proenzyme-like"/>
</dbReference>
<keyword evidence="5" id="KW-0325">Glycoprotein</keyword>
<dbReference type="NCBIfam" id="NF040521">
    <property type="entry name" value="C45_proenzyme"/>
    <property type="match status" value="1"/>
</dbReference>
<name>A0A806FH17_BIFAN</name>
<dbReference type="AlphaFoldDB" id="A0A806FH17"/>
<protein>
    <recommendedName>
        <fullName evidence="8">Peptidase C45</fullName>
    </recommendedName>
</protein>
<evidence type="ECO:0000256" key="5">
    <source>
        <dbReference type="ARBA" id="ARBA00023180"/>
    </source>
</evidence>